<dbReference type="EMBL" id="QJKC01000005">
    <property type="protein sequence ID" value="PXX49023.1"/>
    <property type="molecule type" value="Genomic_DNA"/>
</dbReference>
<dbReference type="PANTHER" id="PTHR13696">
    <property type="entry name" value="P-LOOP CONTAINING NUCLEOSIDE TRIPHOSPHATE HYDROLASE"/>
    <property type="match status" value="1"/>
</dbReference>
<gene>
    <name evidence="1" type="ORF">DFR38_10559</name>
</gene>
<evidence type="ECO:0000313" key="2">
    <source>
        <dbReference type="Proteomes" id="UP000248395"/>
    </source>
</evidence>
<proteinExistence type="predicted"/>
<dbReference type="InterPro" id="IPR050678">
    <property type="entry name" value="DNA_Partitioning_ATPase"/>
</dbReference>
<keyword evidence="2" id="KW-1185">Reference proteome</keyword>
<sequence length="123" mass="13316">MREAMAAADIMIIPMQPSQPDLEALESLTTIIAEAKRSINPNLRPAILLTRTPTSPQNRETADARAALADFGLIPVLRSQIRDRPLYRHLFADGLAAADTTAAKASAARAEIQLLADEILAMK</sequence>
<dbReference type="Proteomes" id="UP000248395">
    <property type="component" value="Unassembled WGS sequence"/>
</dbReference>
<reference evidence="1 2" key="1">
    <citation type="submission" date="2018-05" db="EMBL/GenBank/DDBJ databases">
        <title>Genomic Encyclopedia of Type Strains, Phase IV (KMG-IV): sequencing the most valuable type-strain genomes for metagenomic binning, comparative biology and taxonomic classification.</title>
        <authorList>
            <person name="Goeker M."/>
        </authorList>
    </citation>
    <scope>NUCLEOTIDE SEQUENCE [LARGE SCALE GENOMIC DNA]</scope>
    <source>
        <strain evidence="1 2">DSM 25134</strain>
    </source>
</reference>
<accession>A0A318JMB1</accession>
<protein>
    <recommendedName>
        <fullName evidence="3">Chromosome (Plasmid) partitioning protein ParA</fullName>
    </recommendedName>
</protein>
<dbReference type="PANTHER" id="PTHR13696:SF96">
    <property type="entry name" value="COBQ_COBB_MIND_PARA NUCLEOTIDE BINDING DOMAIN-CONTAINING PROTEIN"/>
    <property type="match status" value="1"/>
</dbReference>
<comment type="caution">
    <text evidence="1">The sequence shown here is derived from an EMBL/GenBank/DDBJ whole genome shotgun (WGS) entry which is preliminary data.</text>
</comment>
<dbReference type="AlphaFoldDB" id="A0A318JMB1"/>
<dbReference type="CDD" id="cd02042">
    <property type="entry name" value="ParAB_family"/>
    <property type="match status" value="1"/>
</dbReference>
<evidence type="ECO:0000313" key="1">
    <source>
        <dbReference type="EMBL" id="PXX49023.1"/>
    </source>
</evidence>
<dbReference type="SUPFAM" id="SSF52540">
    <property type="entry name" value="P-loop containing nucleoside triphosphate hydrolases"/>
    <property type="match status" value="1"/>
</dbReference>
<dbReference type="InterPro" id="IPR027417">
    <property type="entry name" value="P-loop_NTPase"/>
</dbReference>
<dbReference type="Gene3D" id="3.40.50.300">
    <property type="entry name" value="P-loop containing nucleotide triphosphate hydrolases"/>
    <property type="match status" value="1"/>
</dbReference>
<name>A0A318JMB1_9NEIS</name>
<evidence type="ECO:0008006" key="3">
    <source>
        <dbReference type="Google" id="ProtNLM"/>
    </source>
</evidence>
<organism evidence="1 2">
    <name type="scientific">Aquitalea magnusonii</name>
    <dbReference type="NCBI Taxonomy" id="332411"/>
    <lineage>
        <taxon>Bacteria</taxon>
        <taxon>Pseudomonadati</taxon>
        <taxon>Pseudomonadota</taxon>
        <taxon>Betaproteobacteria</taxon>
        <taxon>Neisseriales</taxon>
        <taxon>Chromobacteriaceae</taxon>
        <taxon>Aquitalea</taxon>
    </lineage>
</organism>